<dbReference type="AlphaFoldDB" id="A0A7W7SZF4"/>
<feature type="region of interest" description="Disordered" evidence="1">
    <location>
        <begin position="249"/>
        <end position="275"/>
    </location>
</feature>
<gene>
    <name evidence="2" type="ORF">F4559_001163</name>
</gene>
<comment type="caution">
    <text evidence="2">The sequence shown here is derived from an EMBL/GenBank/DDBJ whole genome shotgun (WGS) entry which is preliminary data.</text>
</comment>
<dbReference type="Proteomes" id="UP000542674">
    <property type="component" value="Unassembled WGS sequence"/>
</dbReference>
<evidence type="ECO:0000256" key="1">
    <source>
        <dbReference type="SAM" id="MobiDB-lite"/>
    </source>
</evidence>
<evidence type="ECO:0000313" key="2">
    <source>
        <dbReference type="EMBL" id="MBB4963804.1"/>
    </source>
</evidence>
<organism evidence="2 3">
    <name type="scientific">Saccharothrix violaceirubra</name>
    <dbReference type="NCBI Taxonomy" id="413306"/>
    <lineage>
        <taxon>Bacteria</taxon>
        <taxon>Bacillati</taxon>
        <taxon>Actinomycetota</taxon>
        <taxon>Actinomycetes</taxon>
        <taxon>Pseudonocardiales</taxon>
        <taxon>Pseudonocardiaceae</taxon>
        <taxon>Saccharothrix</taxon>
    </lineage>
</organism>
<accession>A0A7W7SZF4</accession>
<sequence length="275" mass="30028">MTGMDIVAAIDQAIGCEQCGRPLDDSPSDLWCSEGCQQAWQSARTTPLTGYREPWGGYYPEDYETGRVPRSAAENRVGVSVSAWFSAYHAGIVGVADAFTAMGYSESEAQRLSQRFSERRDASLAPRVLVHDAGTLFTGSVDGWREIGAVAGSVLVDVAASTPGTDVDQRRGLDALREHGADLDVEDVEFLSHHGHEIRTRLSDTIRGVEFTAAFVDEAFVDSLFRASEGMAELAAVVREVDDRQARALEARRNRNTGPRRTPRPPRSINANKAR</sequence>
<keyword evidence="3" id="KW-1185">Reference proteome</keyword>
<dbReference type="RefSeq" id="WP_184666550.1">
    <property type="nucleotide sequence ID" value="NZ_BAABAI010000034.1"/>
</dbReference>
<proteinExistence type="predicted"/>
<reference evidence="2 3" key="1">
    <citation type="submission" date="2020-08" db="EMBL/GenBank/DDBJ databases">
        <title>Sequencing the genomes of 1000 actinobacteria strains.</title>
        <authorList>
            <person name="Klenk H.-P."/>
        </authorList>
    </citation>
    <scope>NUCLEOTIDE SEQUENCE [LARGE SCALE GENOMIC DNA]</scope>
    <source>
        <strain evidence="2 3">DSM 45084</strain>
    </source>
</reference>
<name>A0A7W7SZF4_9PSEU</name>
<evidence type="ECO:0000313" key="3">
    <source>
        <dbReference type="Proteomes" id="UP000542674"/>
    </source>
</evidence>
<dbReference type="EMBL" id="JACHJS010000001">
    <property type="protein sequence ID" value="MBB4963804.1"/>
    <property type="molecule type" value="Genomic_DNA"/>
</dbReference>
<protein>
    <submittedName>
        <fullName evidence="2">Uncharacterized protein</fullName>
    </submittedName>
</protein>